<evidence type="ECO:0000313" key="2">
    <source>
        <dbReference type="Proteomes" id="UP001183585"/>
    </source>
</evidence>
<evidence type="ECO:0000313" key="1">
    <source>
        <dbReference type="EMBL" id="MDR7381707.1"/>
    </source>
</evidence>
<organism evidence="1 2">
    <name type="scientific">Promicromonospora iranensis</name>
    <dbReference type="NCBI Taxonomy" id="1105144"/>
    <lineage>
        <taxon>Bacteria</taxon>
        <taxon>Bacillati</taxon>
        <taxon>Actinomycetota</taxon>
        <taxon>Actinomycetes</taxon>
        <taxon>Micrococcales</taxon>
        <taxon>Promicromonosporaceae</taxon>
        <taxon>Promicromonospora</taxon>
    </lineage>
</organism>
<dbReference type="EMBL" id="JAVDYE010000001">
    <property type="protein sequence ID" value="MDR7381707.1"/>
    <property type="molecule type" value="Genomic_DNA"/>
</dbReference>
<protein>
    <submittedName>
        <fullName evidence="1">ABC-type glycerol-3-phosphate transport system permease component</fullName>
    </submittedName>
</protein>
<gene>
    <name evidence="1" type="ORF">J2S48_001222</name>
</gene>
<dbReference type="Proteomes" id="UP001183585">
    <property type="component" value="Unassembled WGS sequence"/>
</dbReference>
<comment type="caution">
    <text evidence="1">The sequence shown here is derived from an EMBL/GenBank/DDBJ whole genome shotgun (WGS) entry which is preliminary data.</text>
</comment>
<sequence>MYPFLASWTKFLGALTFLTDSSLYTLPVPLVNLQPGRTDR</sequence>
<reference evidence="1 2" key="1">
    <citation type="submission" date="2023-07" db="EMBL/GenBank/DDBJ databases">
        <title>Sequencing the genomes of 1000 actinobacteria strains.</title>
        <authorList>
            <person name="Klenk H.-P."/>
        </authorList>
    </citation>
    <scope>NUCLEOTIDE SEQUENCE [LARGE SCALE GENOMIC DNA]</scope>
    <source>
        <strain evidence="1 2">DSM 45554</strain>
    </source>
</reference>
<accession>A0ABU2CKJ2</accession>
<name>A0ABU2CKJ2_9MICO</name>
<keyword evidence="2" id="KW-1185">Reference proteome</keyword>
<proteinExistence type="predicted"/>
<dbReference type="RefSeq" id="WP_274998054.1">
    <property type="nucleotide sequence ID" value="NZ_JAJQQP010000020.1"/>
</dbReference>